<evidence type="ECO:0000259" key="1">
    <source>
        <dbReference type="PROSITE" id="PS51186"/>
    </source>
</evidence>
<dbReference type="PROSITE" id="PS51186">
    <property type="entry name" value="GNAT"/>
    <property type="match status" value="1"/>
</dbReference>
<dbReference type="PANTHER" id="PTHR42791">
    <property type="entry name" value="GNAT FAMILY ACETYLTRANSFERASE"/>
    <property type="match status" value="1"/>
</dbReference>
<dbReference type="Gene3D" id="3.40.630.30">
    <property type="match status" value="1"/>
</dbReference>
<sequence>MPLELHPLEEADVPIFTDIMWESFTYDGGVMGLMYPNGYSQEAREHSMQRTLKSWRKYPDRIKKMKVIDTSLPENDKYKKIVGVADWLFYPHERTAEEIEAESAEGKEDGPPPGGDAALMQDFFGALGKVGREYHGTQPLVRLHILATLPEHHRRGVGAMQMRWGFAEADKLGLAVWLEGSPIGTPLYKRHGFETVGWLDWDARKWGSEKDVPHAIMVRPAKKL</sequence>
<evidence type="ECO:0000313" key="3">
    <source>
        <dbReference type="Proteomes" id="UP001310890"/>
    </source>
</evidence>
<organism evidence="2 3">
    <name type="scientific">Meristemomyces frigidus</name>
    <dbReference type="NCBI Taxonomy" id="1508187"/>
    <lineage>
        <taxon>Eukaryota</taxon>
        <taxon>Fungi</taxon>
        <taxon>Dikarya</taxon>
        <taxon>Ascomycota</taxon>
        <taxon>Pezizomycotina</taxon>
        <taxon>Dothideomycetes</taxon>
        <taxon>Dothideomycetidae</taxon>
        <taxon>Mycosphaerellales</taxon>
        <taxon>Teratosphaeriaceae</taxon>
        <taxon>Meristemomyces</taxon>
    </lineage>
</organism>
<dbReference type="InterPro" id="IPR016181">
    <property type="entry name" value="Acyl_CoA_acyltransferase"/>
</dbReference>
<dbReference type="Proteomes" id="UP001310890">
    <property type="component" value="Unassembled WGS sequence"/>
</dbReference>
<dbReference type="SUPFAM" id="SSF55729">
    <property type="entry name" value="Acyl-CoA N-acyltransferases (Nat)"/>
    <property type="match status" value="1"/>
</dbReference>
<dbReference type="AlphaFoldDB" id="A0AAN7YRL9"/>
<name>A0AAN7YRL9_9PEZI</name>
<proteinExistence type="predicted"/>
<dbReference type="PANTHER" id="PTHR42791:SF14">
    <property type="entry name" value="N-ACETYLTRANSFERASE DOMAIN-CONTAINING PROTEIN"/>
    <property type="match status" value="1"/>
</dbReference>
<evidence type="ECO:0000313" key="2">
    <source>
        <dbReference type="EMBL" id="KAK5112967.1"/>
    </source>
</evidence>
<gene>
    <name evidence="2" type="ORF">LTR62_003789</name>
</gene>
<dbReference type="InterPro" id="IPR000182">
    <property type="entry name" value="GNAT_dom"/>
</dbReference>
<protein>
    <recommendedName>
        <fullName evidence="1">N-acetyltransferase domain-containing protein</fullName>
    </recommendedName>
</protein>
<dbReference type="GO" id="GO:0016747">
    <property type="term" value="F:acyltransferase activity, transferring groups other than amino-acyl groups"/>
    <property type="evidence" value="ECO:0007669"/>
    <property type="project" value="InterPro"/>
</dbReference>
<dbReference type="EMBL" id="JAVRRL010000027">
    <property type="protein sequence ID" value="KAK5112967.1"/>
    <property type="molecule type" value="Genomic_DNA"/>
</dbReference>
<feature type="domain" description="N-acetyltransferase" evidence="1">
    <location>
        <begin position="68"/>
        <end position="222"/>
    </location>
</feature>
<reference evidence="2" key="1">
    <citation type="submission" date="2023-08" db="EMBL/GenBank/DDBJ databases">
        <title>Black Yeasts Isolated from many extreme environments.</title>
        <authorList>
            <person name="Coleine C."/>
            <person name="Stajich J.E."/>
            <person name="Selbmann L."/>
        </authorList>
    </citation>
    <scope>NUCLEOTIDE SEQUENCE</scope>
    <source>
        <strain evidence="2">CCFEE 5401</strain>
    </source>
</reference>
<dbReference type="InterPro" id="IPR052523">
    <property type="entry name" value="Trichothecene_AcTrans"/>
</dbReference>
<comment type="caution">
    <text evidence="2">The sequence shown here is derived from an EMBL/GenBank/DDBJ whole genome shotgun (WGS) entry which is preliminary data.</text>
</comment>
<accession>A0AAN7YRL9</accession>